<dbReference type="Pfam" id="PF03091">
    <property type="entry name" value="CutA1"/>
    <property type="match status" value="1"/>
</dbReference>
<dbReference type="EMBL" id="DRLF01000069">
    <property type="protein sequence ID" value="HEC05561.1"/>
    <property type="molecule type" value="Genomic_DNA"/>
</dbReference>
<organism evidence="2">
    <name type="scientific">Thiolapillus brandeum</name>
    <dbReference type="NCBI Taxonomy" id="1076588"/>
    <lineage>
        <taxon>Bacteria</taxon>
        <taxon>Pseudomonadati</taxon>
        <taxon>Pseudomonadota</taxon>
        <taxon>Gammaproteobacteria</taxon>
        <taxon>Chromatiales</taxon>
        <taxon>Sedimenticolaceae</taxon>
        <taxon>Thiolapillus</taxon>
    </lineage>
</organism>
<dbReference type="InterPro" id="IPR015867">
    <property type="entry name" value="N-reg_PII/ATP_PRibTrfase_C"/>
</dbReference>
<protein>
    <submittedName>
        <fullName evidence="2">Divalent-cation tolerance protein CutA</fullName>
    </submittedName>
</protein>
<dbReference type="AlphaFoldDB" id="A0A831RRB7"/>
<dbReference type="Proteomes" id="UP000886339">
    <property type="component" value="Unassembled WGS sequence"/>
</dbReference>
<reference evidence="2" key="1">
    <citation type="journal article" date="2020" name="mSystems">
        <title>Genome- and Community-Level Interaction Insights into Carbon Utilization and Element Cycling Functions of Hydrothermarchaeota in Hydrothermal Sediment.</title>
        <authorList>
            <person name="Zhou Z."/>
            <person name="Liu Y."/>
            <person name="Xu W."/>
            <person name="Pan J."/>
            <person name="Luo Z.H."/>
            <person name="Li M."/>
        </authorList>
    </citation>
    <scope>NUCLEOTIDE SEQUENCE [LARGE SCALE GENOMIC DNA]</scope>
    <source>
        <strain evidence="2">HyVt-458</strain>
    </source>
</reference>
<sequence>MPVSTPELLLVLCTCPDENTAVQLAQTLVEKRLAACVNINGAIRSVYRWQGEIQQDQEALLMIKTTKNGWAKLEQTLLELHPYDVPEIIAVPISAGSKDYLNWVGENICTD</sequence>
<gene>
    <name evidence="2" type="ORF">ENJ12_01800</name>
</gene>
<proteinExistence type="inferred from homology"/>
<evidence type="ECO:0000313" key="2">
    <source>
        <dbReference type="EMBL" id="HEC05561.1"/>
    </source>
</evidence>
<comment type="caution">
    <text evidence="2">The sequence shown here is derived from an EMBL/GenBank/DDBJ whole genome shotgun (WGS) entry which is preliminary data.</text>
</comment>
<accession>A0A831RRB7</accession>
<evidence type="ECO:0000256" key="1">
    <source>
        <dbReference type="ARBA" id="ARBA00010169"/>
    </source>
</evidence>
<dbReference type="SUPFAM" id="SSF54913">
    <property type="entry name" value="GlnB-like"/>
    <property type="match status" value="1"/>
</dbReference>
<dbReference type="GO" id="GO:0005507">
    <property type="term" value="F:copper ion binding"/>
    <property type="evidence" value="ECO:0007669"/>
    <property type="project" value="TreeGrafter"/>
</dbReference>
<name>A0A831RRB7_9GAMM</name>
<dbReference type="PANTHER" id="PTHR23419">
    <property type="entry name" value="DIVALENT CATION TOLERANCE CUTA-RELATED"/>
    <property type="match status" value="1"/>
</dbReference>
<comment type="similarity">
    <text evidence="1">Belongs to the CutA family.</text>
</comment>
<dbReference type="InterPro" id="IPR011322">
    <property type="entry name" value="N-reg_PII-like_a/b"/>
</dbReference>
<dbReference type="GO" id="GO:0010038">
    <property type="term" value="P:response to metal ion"/>
    <property type="evidence" value="ECO:0007669"/>
    <property type="project" value="InterPro"/>
</dbReference>
<dbReference type="Gene3D" id="3.30.70.120">
    <property type="match status" value="1"/>
</dbReference>
<dbReference type="InterPro" id="IPR004323">
    <property type="entry name" value="Ion_tolerance_CutA"/>
</dbReference>
<dbReference type="PANTHER" id="PTHR23419:SF8">
    <property type="entry name" value="FI09726P"/>
    <property type="match status" value="1"/>
</dbReference>